<dbReference type="Proteomes" id="UP000717328">
    <property type="component" value="Unassembled WGS sequence"/>
</dbReference>
<dbReference type="Pfam" id="PF01400">
    <property type="entry name" value="Astacin"/>
    <property type="match status" value="1"/>
</dbReference>
<protein>
    <recommendedName>
        <fullName evidence="1">Peptidase metallopeptidase domain-containing protein</fullName>
    </recommendedName>
</protein>
<sequence>MSTQNIPDGEKLKGACGLTPEIEAIAKPAPNINHSQADFGKDKLWPNGSSNSKDISYSFFGGTANQKAAVQSVAVEWTYYANINLTQVDDHDADAMIRIGFNANGGSWSAVGTGAEKIKKGELTMNLGWIADSATLSADDRGTILHEWGHALGLMHEHQSPARGGTLTLKTDEVYNCYRATQGWSHDLIKSQIIDSYNFNNFSNIGKLDNNSTMM</sequence>
<feature type="domain" description="Peptidase metallopeptidase" evidence="1">
    <location>
        <begin position="41"/>
        <end position="180"/>
    </location>
</feature>
<dbReference type="InterPro" id="IPR001506">
    <property type="entry name" value="Peptidase_M12A"/>
</dbReference>
<accession>A0A9P7GPQ1</accession>
<dbReference type="InterPro" id="IPR024079">
    <property type="entry name" value="MetalloPept_cat_dom_sf"/>
</dbReference>
<dbReference type="GO" id="GO:0006508">
    <property type="term" value="P:proteolysis"/>
    <property type="evidence" value="ECO:0007669"/>
    <property type="project" value="InterPro"/>
</dbReference>
<organism evidence="2 3">
    <name type="scientific">Sphagnurus paluster</name>
    <dbReference type="NCBI Taxonomy" id="117069"/>
    <lineage>
        <taxon>Eukaryota</taxon>
        <taxon>Fungi</taxon>
        <taxon>Dikarya</taxon>
        <taxon>Basidiomycota</taxon>
        <taxon>Agaricomycotina</taxon>
        <taxon>Agaricomycetes</taxon>
        <taxon>Agaricomycetidae</taxon>
        <taxon>Agaricales</taxon>
        <taxon>Tricholomatineae</taxon>
        <taxon>Lyophyllaceae</taxon>
        <taxon>Sphagnurus</taxon>
    </lineage>
</organism>
<reference evidence="2" key="1">
    <citation type="submission" date="2021-02" db="EMBL/GenBank/DDBJ databases">
        <authorList>
            <person name="Nieuwenhuis M."/>
            <person name="Van De Peppel L.J.J."/>
        </authorList>
    </citation>
    <scope>NUCLEOTIDE SEQUENCE</scope>
    <source>
        <strain evidence="2">D49</strain>
    </source>
</reference>
<dbReference type="GO" id="GO:0008270">
    <property type="term" value="F:zinc ion binding"/>
    <property type="evidence" value="ECO:0007669"/>
    <property type="project" value="InterPro"/>
</dbReference>
<name>A0A9P7GPQ1_9AGAR</name>
<keyword evidence="3" id="KW-1185">Reference proteome</keyword>
<dbReference type="EMBL" id="JABCKI010000368">
    <property type="protein sequence ID" value="KAG5650772.1"/>
    <property type="molecule type" value="Genomic_DNA"/>
</dbReference>
<dbReference type="Gene3D" id="3.40.390.10">
    <property type="entry name" value="Collagenase (Catalytic Domain)"/>
    <property type="match status" value="1"/>
</dbReference>
<dbReference type="GO" id="GO:0004222">
    <property type="term" value="F:metalloendopeptidase activity"/>
    <property type="evidence" value="ECO:0007669"/>
    <property type="project" value="InterPro"/>
</dbReference>
<proteinExistence type="predicted"/>
<evidence type="ECO:0000259" key="1">
    <source>
        <dbReference type="SMART" id="SM00235"/>
    </source>
</evidence>
<dbReference type="AlphaFoldDB" id="A0A9P7GPQ1"/>
<gene>
    <name evidence="2" type="ORF">H0H81_011097</name>
</gene>
<dbReference type="SMART" id="SM00235">
    <property type="entry name" value="ZnMc"/>
    <property type="match status" value="1"/>
</dbReference>
<evidence type="ECO:0000313" key="3">
    <source>
        <dbReference type="Proteomes" id="UP000717328"/>
    </source>
</evidence>
<evidence type="ECO:0000313" key="2">
    <source>
        <dbReference type="EMBL" id="KAG5650772.1"/>
    </source>
</evidence>
<dbReference type="OrthoDB" id="5945790at2759"/>
<comment type="caution">
    <text evidence="2">The sequence shown here is derived from an EMBL/GenBank/DDBJ whole genome shotgun (WGS) entry which is preliminary data.</text>
</comment>
<dbReference type="SUPFAM" id="SSF55486">
    <property type="entry name" value="Metalloproteases ('zincins'), catalytic domain"/>
    <property type="match status" value="1"/>
</dbReference>
<dbReference type="InterPro" id="IPR006026">
    <property type="entry name" value="Peptidase_Metallo"/>
</dbReference>
<reference evidence="2" key="2">
    <citation type="submission" date="2021-10" db="EMBL/GenBank/DDBJ databases">
        <title>Phylogenomics reveals ancestral predisposition of the termite-cultivated fungus Termitomyces towards a domesticated lifestyle.</title>
        <authorList>
            <person name="Auxier B."/>
            <person name="Grum-Grzhimaylo A."/>
            <person name="Cardenas M.E."/>
            <person name="Lodge J.D."/>
            <person name="Laessoe T."/>
            <person name="Pedersen O."/>
            <person name="Smith M.E."/>
            <person name="Kuyper T.W."/>
            <person name="Franco-Molano E.A."/>
            <person name="Baroni T.J."/>
            <person name="Aanen D.K."/>
        </authorList>
    </citation>
    <scope>NUCLEOTIDE SEQUENCE</scope>
    <source>
        <strain evidence="2">D49</strain>
    </source>
</reference>